<dbReference type="GO" id="GO:0031511">
    <property type="term" value="C:Mis6-Sim4 complex"/>
    <property type="evidence" value="ECO:0007669"/>
    <property type="project" value="TreeGrafter"/>
</dbReference>
<name>A0AAV9PWA6_9PEZI</name>
<protein>
    <submittedName>
        <fullName evidence="2">Uncharacterized protein</fullName>
    </submittedName>
</protein>
<feature type="region of interest" description="Disordered" evidence="1">
    <location>
        <begin position="85"/>
        <end position="177"/>
    </location>
</feature>
<organism evidence="2 3">
    <name type="scientific">Vermiconidia calcicola</name>
    <dbReference type="NCBI Taxonomy" id="1690605"/>
    <lineage>
        <taxon>Eukaryota</taxon>
        <taxon>Fungi</taxon>
        <taxon>Dikarya</taxon>
        <taxon>Ascomycota</taxon>
        <taxon>Pezizomycotina</taxon>
        <taxon>Dothideomycetes</taxon>
        <taxon>Dothideomycetidae</taxon>
        <taxon>Mycosphaerellales</taxon>
        <taxon>Extremaceae</taxon>
        <taxon>Vermiconidia</taxon>
    </lineage>
</organism>
<dbReference type="InterPro" id="IPR018565">
    <property type="entry name" value="Nkp2/Cnl2"/>
</dbReference>
<comment type="caution">
    <text evidence="2">The sequence shown here is derived from an EMBL/GenBank/DDBJ whole genome shotgun (WGS) entry which is preliminary data.</text>
</comment>
<dbReference type="Pfam" id="PF09447">
    <property type="entry name" value="Cnl2_NKP2"/>
    <property type="match status" value="1"/>
</dbReference>
<dbReference type="PANTHER" id="PTHR28064">
    <property type="entry name" value="INNER KINETOCHORE SUBUNIT NKP2"/>
    <property type="match status" value="1"/>
</dbReference>
<keyword evidence="3" id="KW-1185">Reference proteome</keyword>
<evidence type="ECO:0000313" key="2">
    <source>
        <dbReference type="EMBL" id="KAK5528289.1"/>
    </source>
</evidence>
<evidence type="ECO:0000256" key="1">
    <source>
        <dbReference type="SAM" id="MobiDB-lite"/>
    </source>
</evidence>
<evidence type="ECO:0000313" key="3">
    <source>
        <dbReference type="Proteomes" id="UP001345827"/>
    </source>
</evidence>
<accession>A0AAV9PWA6</accession>
<feature type="compositionally biased region" description="Basic residues" evidence="1">
    <location>
        <begin position="101"/>
        <end position="110"/>
    </location>
</feature>
<reference evidence="2 3" key="1">
    <citation type="submission" date="2023-06" db="EMBL/GenBank/DDBJ databases">
        <title>Black Yeasts Isolated from many extreme environments.</title>
        <authorList>
            <person name="Coleine C."/>
            <person name="Stajich J.E."/>
            <person name="Selbmann L."/>
        </authorList>
    </citation>
    <scope>NUCLEOTIDE SEQUENCE [LARGE SCALE GENOMIC DNA]</scope>
    <source>
        <strain evidence="2 3">CCFEE 5887</strain>
    </source>
</reference>
<dbReference type="PANTHER" id="PTHR28064:SF1">
    <property type="entry name" value="INNER KINETOCHORE SUBUNIT NKP2"/>
    <property type="match status" value="1"/>
</dbReference>
<proteinExistence type="predicted"/>
<dbReference type="GO" id="GO:0007059">
    <property type="term" value="P:chromosome segregation"/>
    <property type="evidence" value="ECO:0007669"/>
    <property type="project" value="TreeGrafter"/>
</dbReference>
<gene>
    <name evidence="2" type="ORF">LTR25_010596</name>
</gene>
<dbReference type="AlphaFoldDB" id="A0AAV9PWA6"/>
<dbReference type="Proteomes" id="UP001345827">
    <property type="component" value="Unassembled WGS sequence"/>
</dbReference>
<sequence>MPSPPTESEILNSYLLHPSPLPTILPYPSFHSLLPKANNSSRQHHPDLKPLYRSLQLQRDITLDDIHRRIQDECRRSTTLTARLSRQLRREEQSDLLAATKSRKRKRKPSSHSQPQDDHDNNGLNGLNADNPDDNDNEDTDHPSSYSSQDEHDHQTSLQLDTHLHGPLGSTLPAANARNNHSTQSLLIAMQRATHDLESEITSLEAQIATIHAECEETVGNLSDLRYGRFAQNRASGGQSADDSGTGVERDVVDALGELRARLQGTQ</sequence>
<dbReference type="EMBL" id="JAXLQG010000027">
    <property type="protein sequence ID" value="KAK5528289.1"/>
    <property type="molecule type" value="Genomic_DNA"/>
</dbReference>